<dbReference type="Proteomes" id="UP000663844">
    <property type="component" value="Unassembled WGS sequence"/>
</dbReference>
<evidence type="ECO:0000259" key="1">
    <source>
        <dbReference type="Pfam" id="PF25060"/>
    </source>
</evidence>
<dbReference type="GO" id="GO:0030991">
    <property type="term" value="C:intraciliary transport particle A"/>
    <property type="evidence" value="ECO:0007669"/>
    <property type="project" value="TreeGrafter"/>
</dbReference>
<accession>A0A820LP45</accession>
<protein>
    <recommendedName>
        <fullName evidence="1">Tetratricopeptide repeat protein 21A/21B second ARM domain-containing protein</fullName>
    </recommendedName>
</protein>
<evidence type="ECO:0000313" key="2">
    <source>
        <dbReference type="EMBL" id="CAF4359896.1"/>
    </source>
</evidence>
<reference evidence="2" key="1">
    <citation type="submission" date="2021-02" db="EMBL/GenBank/DDBJ databases">
        <authorList>
            <person name="Nowell W R."/>
        </authorList>
    </citation>
    <scope>NUCLEOTIDE SEQUENCE</scope>
</reference>
<dbReference type="InterPro" id="IPR040364">
    <property type="entry name" value="TTC21A/TTC21B"/>
</dbReference>
<feature type="domain" description="Tetratricopeptide repeat protein 21A/21B second ARM" evidence="1">
    <location>
        <begin position="3"/>
        <end position="108"/>
    </location>
</feature>
<sequence length="116" mass="13114">KTQADSIAAVYGIIHCQILEGKYNDARQQIEFQNEVQTANTSELAHLKALLAKNENVLPADQIVHLFDIAAEQHFKNLRGLPLGKKYLLCLNPDFILEIIREYMVNTSSQVILSIH</sequence>
<dbReference type="PANTHER" id="PTHR14699">
    <property type="entry name" value="STI2 PROTEIN-RELATED"/>
    <property type="match status" value="1"/>
</dbReference>
<dbReference type="GO" id="GO:0035721">
    <property type="term" value="P:intraciliary retrograde transport"/>
    <property type="evidence" value="ECO:0007669"/>
    <property type="project" value="TreeGrafter"/>
</dbReference>
<organism evidence="2 3">
    <name type="scientific">Adineta steineri</name>
    <dbReference type="NCBI Taxonomy" id="433720"/>
    <lineage>
        <taxon>Eukaryota</taxon>
        <taxon>Metazoa</taxon>
        <taxon>Spiralia</taxon>
        <taxon>Gnathifera</taxon>
        <taxon>Rotifera</taxon>
        <taxon>Eurotatoria</taxon>
        <taxon>Bdelloidea</taxon>
        <taxon>Adinetida</taxon>
        <taxon>Adinetidae</taxon>
        <taxon>Adineta</taxon>
    </lineage>
</organism>
<name>A0A820LP45_9BILA</name>
<dbReference type="Pfam" id="PF25060">
    <property type="entry name" value="ARM_TT21_2nd"/>
    <property type="match status" value="1"/>
</dbReference>
<feature type="non-terminal residue" evidence="2">
    <location>
        <position position="1"/>
    </location>
</feature>
<evidence type="ECO:0000313" key="3">
    <source>
        <dbReference type="Proteomes" id="UP000663844"/>
    </source>
</evidence>
<dbReference type="PANTHER" id="PTHR14699:SF0">
    <property type="entry name" value="TETRATRICOPEPTIDE REPEAT PROTEIN 21 HOMOLOG"/>
    <property type="match status" value="1"/>
</dbReference>
<comment type="caution">
    <text evidence="2">The sequence shown here is derived from an EMBL/GenBank/DDBJ whole genome shotgun (WGS) entry which is preliminary data.</text>
</comment>
<dbReference type="GO" id="GO:0005929">
    <property type="term" value="C:cilium"/>
    <property type="evidence" value="ECO:0007669"/>
    <property type="project" value="GOC"/>
</dbReference>
<dbReference type="EMBL" id="CAJOAZ010021829">
    <property type="protein sequence ID" value="CAF4359896.1"/>
    <property type="molecule type" value="Genomic_DNA"/>
</dbReference>
<dbReference type="AlphaFoldDB" id="A0A820LP45"/>
<proteinExistence type="predicted"/>
<dbReference type="GO" id="GO:0061512">
    <property type="term" value="P:protein localization to cilium"/>
    <property type="evidence" value="ECO:0007669"/>
    <property type="project" value="TreeGrafter"/>
</dbReference>
<gene>
    <name evidence="2" type="ORF">OXD698_LOCUS49248</name>
</gene>
<dbReference type="InterPro" id="IPR056832">
    <property type="entry name" value="ARM_TT21_2nd"/>
</dbReference>